<dbReference type="Pfam" id="PF07687">
    <property type="entry name" value="M20_dimer"/>
    <property type="match status" value="1"/>
</dbReference>
<dbReference type="Pfam" id="PF01546">
    <property type="entry name" value="Peptidase_M20"/>
    <property type="match status" value="1"/>
</dbReference>
<comment type="cofactor">
    <cofactor evidence="3">
        <name>Mn(2+)</name>
        <dbReference type="ChEBI" id="CHEBI:29035"/>
    </cofactor>
    <text evidence="3">The Mn(2+) ion enhances activity.</text>
</comment>
<dbReference type="GO" id="GO:0046872">
    <property type="term" value="F:metal ion binding"/>
    <property type="evidence" value="ECO:0007669"/>
    <property type="project" value="UniProtKB-KW"/>
</dbReference>
<feature type="binding site" evidence="3">
    <location>
        <position position="137"/>
    </location>
    <ligand>
        <name>Mn(2+)</name>
        <dbReference type="ChEBI" id="CHEBI:29035"/>
        <label>2</label>
    </ligand>
</feature>
<sequence>MNLLHDLVKKHQQEVVNLRRYFHTHPEISKKEFNTQKKIMEKLTALGLKPKVIANTGVMAELTGAKRGKRIAIRADIDALELQDECGKSYQSVNRGACHACGHDGHISMLLGVANVLTDYRENIAGTIRFLFQPTEERFPGGALSMIEEGALDGVDAIIGAHLWQPIPIGTVGIKSGRFMASPDEFSIAIQGRGGHASMPHQTVDALLTASQIVLALNTIVSRGVDPLEQAVVSIGSLHSGDTFNIIPDTAILQGTVRSFEENIRQLIFERIETITRGICEAAGATYKIEKILGFPPVINELSCTNVVMSAIKESLGENKVFAVNPSMGGEDFSYYLKKVPGAFMFVGVGNDAKGIIYPQHHPKYDIDEDALAYGTEVMARTAVHLSAMEEPFPVVNN</sequence>
<dbReference type="EMBL" id="FNZK01000005">
    <property type="protein sequence ID" value="SEJ27631.1"/>
    <property type="molecule type" value="Genomic_DNA"/>
</dbReference>
<accession>A0A1H6XES8</accession>
<dbReference type="Gene3D" id="3.30.70.360">
    <property type="match status" value="1"/>
</dbReference>
<evidence type="ECO:0000256" key="1">
    <source>
        <dbReference type="ARBA" id="ARBA00006153"/>
    </source>
</evidence>
<keyword evidence="6" id="KW-1185">Reference proteome</keyword>
<comment type="similarity">
    <text evidence="1">Belongs to the peptidase M20 family.</text>
</comment>
<dbReference type="InterPro" id="IPR017439">
    <property type="entry name" value="Amidohydrolase"/>
</dbReference>
<organism evidence="5 6">
    <name type="scientific">Propionispira arboris</name>
    <dbReference type="NCBI Taxonomy" id="84035"/>
    <lineage>
        <taxon>Bacteria</taxon>
        <taxon>Bacillati</taxon>
        <taxon>Bacillota</taxon>
        <taxon>Negativicutes</taxon>
        <taxon>Selenomonadales</taxon>
        <taxon>Selenomonadaceae</taxon>
        <taxon>Propionispira</taxon>
    </lineage>
</organism>
<dbReference type="Proteomes" id="UP000199662">
    <property type="component" value="Unassembled WGS sequence"/>
</dbReference>
<dbReference type="PANTHER" id="PTHR11014">
    <property type="entry name" value="PEPTIDASE M20 FAMILY MEMBER"/>
    <property type="match status" value="1"/>
</dbReference>
<evidence type="ECO:0000256" key="3">
    <source>
        <dbReference type="PIRSR" id="PIRSR005962-1"/>
    </source>
</evidence>
<feature type="binding site" evidence="3">
    <location>
        <position position="361"/>
    </location>
    <ligand>
        <name>Mn(2+)</name>
        <dbReference type="ChEBI" id="CHEBI:29035"/>
        <label>2</label>
    </ligand>
</feature>
<dbReference type="GO" id="GO:0016787">
    <property type="term" value="F:hydrolase activity"/>
    <property type="evidence" value="ECO:0007669"/>
    <property type="project" value="UniProtKB-KW"/>
</dbReference>
<gene>
    <name evidence="5" type="ORF">SAMN05660742_10597</name>
</gene>
<dbReference type="NCBIfam" id="TIGR01891">
    <property type="entry name" value="amidohydrolases"/>
    <property type="match status" value="1"/>
</dbReference>
<dbReference type="PIRSF" id="PIRSF005962">
    <property type="entry name" value="Pept_M20D_amidohydro"/>
    <property type="match status" value="1"/>
</dbReference>
<name>A0A1H6XES8_9FIRM</name>
<dbReference type="InterPro" id="IPR011650">
    <property type="entry name" value="Peptidase_M20_dimer"/>
</dbReference>
<dbReference type="RefSeq" id="WP_091830258.1">
    <property type="nucleotide sequence ID" value="NZ_FNZK01000005.1"/>
</dbReference>
<dbReference type="InterPro" id="IPR036264">
    <property type="entry name" value="Bact_exopeptidase_dim_dom"/>
</dbReference>
<dbReference type="FunFam" id="3.30.70.360:FF:000014">
    <property type="entry name" value="N-acyl-L-amino acid amidohydrolase"/>
    <property type="match status" value="1"/>
</dbReference>
<keyword evidence="3" id="KW-0464">Manganese</keyword>
<feature type="binding site" evidence="3">
    <location>
        <position position="103"/>
    </location>
    <ligand>
        <name>Mn(2+)</name>
        <dbReference type="ChEBI" id="CHEBI:29035"/>
        <label>2</label>
    </ligand>
</feature>
<feature type="binding site" evidence="3">
    <location>
        <position position="162"/>
    </location>
    <ligand>
        <name>Mn(2+)</name>
        <dbReference type="ChEBI" id="CHEBI:29035"/>
        <label>2</label>
    </ligand>
</feature>
<dbReference type="AlphaFoldDB" id="A0A1H6XES8"/>
<evidence type="ECO:0000259" key="4">
    <source>
        <dbReference type="Pfam" id="PF07687"/>
    </source>
</evidence>
<dbReference type="SUPFAM" id="SSF53187">
    <property type="entry name" value="Zn-dependent exopeptidases"/>
    <property type="match status" value="1"/>
</dbReference>
<reference evidence="5 6" key="1">
    <citation type="submission" date="2016-10" db="EMBL/GenBank/DDBJ databases">
        <authorList>
            <person name="de Groot N.N."/>
        </authorList>
    </citation>
    <scope>NUCLEOTIDE SEQUENCE [LARGE SCALE GENOMIC DNA]</scope>
    <source>
        <strain evidence="5 6">DSM 2179</strain>
    </source>
</reference>
<feature type="binding site" evidence="3">
    <location>
        <position position="101"/>
    </location>
    <ligand>
        <name>Mn(2+)</name>
        <dbReference type="ChEBI" id="CHEBI:29035"/>
        <label>2</label>
    </ligand>
</feature>
<dbReference type="STRING" id="84035.SAMN05660742_10597"/>
<dbReference type="SUPFAM" id="SSF55031">
    <property type="entry name" value="Bacterial exopeptidase dimerisation domain"/>
    <property type="match status" value="1"/>
</dbReference>
<keyword evidence="3" id="KW-0479">Metal-binding</keyword>
<feature type="domain" description="Peptidase M20 dimerisation" evidence="4">
    <location>
        <begin position="186"/>
        <end position="275"/>
    </location>
</feature>
<proteinExistence type="inferred from homology"/>
<dbReference type="PANTHER" id="PTHR11014:SF63">
    <property type="entry name" value="METALLOPEPTIDASE, PUTATIVE (AFU_ORTHOLOGUE AFUA_6G09600)-RELATED"/>
    <property type="match status" value="1"/>
</dbReference>
<evidence type="ECO:0000313" key="6">
    <source>
        <dbReference type="Proteomes" id="UP000199662"/>
    </source>
</evidence>
<dbReference type="InterPro" id="IPR002933">
    <property type="entry name" value="Peptidase_M20"/>
</dbReference>
<evidence type="ECO:0000256" key="2">
    <source>
        <dbReference type="ARBA" id="ARBA00022801"/>
    </source>
</evidence>
<protein>
    <submittedName>
        <fullName evidence="5">Amidohydrolase</fullName>
    </submittedName>
</protein>
<keyword evidence="2 5" id="KW-0378">Hydrolase</keyword>
<evidence type="ECO:0000313" key="5">
    <source>
        <dbReference type="EMBL" id="SEJ27631.1"/>
    </source>
</evidence>
<dbReference type="Gene3D" id="3.40.630.10">
    <property type="entry name" value="Zn peptidases"/>
    <property type="match status" value="1"/>
</dbReference>